<feature type="transmembrane region" description="Helical" evidence="1">
    <location>
        <begin position="20"/>
        <end position="39"/>
    </location>
</feature>
<gene>
    <name evidence="2" type="ORF">HMPREF1143_2154</name>
</gene>
<evidence type="ECO:0000313" key="3">
    <source>
        <dbReference type="Proteomes" id="UP000005244"/>
    </source>
</evidence>
<dbReference type="Proteomes" id="UP000005244">
    <property type="component" value="Unassembled WGS sequence"/>
</dbReference>
<keyword evidence="1" id="KW-1133">Transmembrane helix</keyword>
<name>J6HEM5_9FIRM</name>
<dbReference type="EMBL" id="ALNK01000015">
    <property type="protein sequence ID" value="EJU23490.1"/>
    <property type="molecule type" value="Genomic_DNA"/>
</dbReference>
<dbReference type="AlphaFoldDB" id="J6HEM5"/>
<evidence type="ECO:0000313" key="2">
    <source>
        <dbReference type="EMBL" id="EJU23490.1"/>
    </source>
</evidence>
<sequence>MRKIRKNISVKAIYKNKTMLSYYIWLLITIKTAFCIHLREN</sequence>
<organism evidence="2 3">
    <name type="scientific">Peptoanaerobacter stomatis</name>
    <dbReference type="NCBI Taxonomy" id="796937"/>
    <lineage>
        <taxon>Bacteria</taxon>
        <taxon>Bacillati</taxon>
        <taxon>Bacillota</taxon>
        <taxon>Clostridia</taxon>
        <taxon>Peptostreptococcales</taxon>
        <taxon>Filifactoraceae</taxon>
        <taxon>Peptoanaerobacter</taxon>
    </lineage>
</organism>
<reference evidence="2 3" key="1">
    <citation type="submission" date="2012-07" db="EMBL/GenBank/DDBJ databases">
        <authorList>
            <person name="Durkin A.S."/>
            <person name="McCorrison J."/>
            <person name="Torralba M."/>
            <person name="Gillis M."/>
            <person name="Methe B."/>
            <person name="Sutton G."/>
            <person name="Nelson K.E."/>
        </authorList>
    </citation>
    <scope>NUCLEOTIDE SEQUENCE [LARGE SCALE GENOMIC DNA]</scope>
    <source>
        <strain evidence="2 3">OBRC8</strain>
    </source>
</reference>
<keyword evidence="1" id="KW-0472">Membrane</keyword>
<accession>J6HEM5</accession>
<proteinExistence type="predicted"/>
<keyword evidence="1" id="KW-0812">Transmembrane</keyword>
<keyword evidence="3" id="KW-1185">Reference proteome</keyword>
<comment type="caution">
    <text evidence="2">The sequence shown here is derived from an EMBL/GenBank/DDBJ whole genome shotgun (WGS) entry which is preliminary data.</text>
</comment>
<protein>
    <submittedName>
        <fullName evidence="2">Uncharacterized protein</fullName>
    </submittedName>
</protein>
<evidence type="ECO:0000256" key="1">
    <source>
        <dbReference type="SAM" id="Phobius"/>
    </source>
</evidence>